<dbReference type="AlphaFoldDB" id="A0A1I5I2T6"/>
<evidence type="ECO:0000256" key="12">
    <source>
        <dbReference type="RuleBase" id="RU365098"/>
    </source>
</evidence>
<dbReference type="Gene3D" id="3.30.70.20">
    <property type="match status" value="1"/>
</dbReference>
<dbReference type="SUPFAM" id="SSF54862">
    <property type="entry name" value="4Fe-4S ferredoxins"/>
    <property type="match status" value="1"/>
</dbReference>
<dbReference type="GO" id="GO:0051538">
    <property type="term" value="F:3 iron, 4 sulfur cluster binding"/>
    <property type="evidence" value="ECO:0007669"/>
    <property type="project" value="UniProtKB-UniRule"/>
</dbReference>
<proteinExistence type="predicted"/>
<dbReference type="GO" id="GO:0051539">
    <property type="term" value="F:4 iron, 4 sulfur cluster binding"/>
    <property type="evidence" value="ECO:0007669"/>
    <property type="project" value="UniProtKB-UniRule"/>
</dbReference>
<keyword evidence="5 12" id="KW-0004">4Fe-4S</keyword>
<keyword evidence="11 12" id="KW-0003">3Fe-4S</keyword>
<evidence type="ECO:0000256" key="10">
    <source>
        <dbReference type="ARBA" id="ARBA00023014"/>
    </source>
</evidence>
<evidence type="ECO:0000256" key="2">
    <source>
        <dbReference type="ARBA" id="ARBA00003532"/>
    </source>
</evidence>
<evidence type="ECO:0000256" key="9">
    <source>
        <dbReference type="ARBA" id="ARBA00023004"/>
    </source>
</evidence>
<dbReference type="InterPro" id="IPR017896">
    <property type="entry name" value="4Fe4S_Fe-S-bd"/>
</dbReference>
<dbReference type="GO" id="GO:0009055">
    <property type="term" value="F:electron transfer activity"/>
    <property type="evidence" value="ECO:0007669"/>
    <property type="project" value="UniProtKB-UniRule"/>
</dbReference>
<evidence type="ECO:0000256" key="4">
    <source>
        <dbReference type="ARBA" id="ARBA00022448"/>
    </source>
</evidence>
<dbReference type="InterPro" id="IPR050294">
    <property type="entry name" value="RnfB_subfamily"/>
</dbReference>
<feature type="domain" description="4Fe-4S ferredoxin-type" evidence="13">
    <location>
        <begin position="31"/>
        <end position="60"/>
    </location>
</feature>
<dbReference type="InterPro" id="IPR054830">
    <property type="entry name" value="FdxA_Actino"/>
</dbReference>
<dbReference type="PROSITE" id="PS00198">
    <property type="entry name" value="4FE4S_FER_1"/>
    <property type="match status" value="1"/>
</dbReference>
<keyword evidence="7" id="KW-0677">Repeat</keyword>
<dbReference type="GO" id="GO:0046872">
    <property type="term" value="F:metal ion binding"/>
    <property type="evidence" value="ECO:0007669"/>
    <property type="project" value="UniProtKB-UniRule"/>
</dbReference>
<evidence type="ECO:0000256" key="8">
    <source>
        <dbReference type="ARBA" id="ARBA00022982"/>
    </source>
</evidence>
<dbReference type="OrthoDB" id="9803397at2"/>
<comment type="function">
    <text evidence="2 12">Ferredoxins are iron-sulfur proteins that transfer electrons in a wide variety of metabolic reactions.</text>
</comment>
<dbReference type="InterPro" id="IPR017900">
    <property type="entry name" value="4Fe4S_Fe_S_CS"/>
</dbReference>
<evidence type="ECO:0000313" key="14">
    <source>
        <dbReference type="EMBL" id="SFO54426.1"/>
    </source>
</evidence>
<keyword evidence="8 12" id="KW-0249">Electron transport</keyword>
<name>A0A1I5I2T6_PSUAM</name>
<evidence type="ECO:0000256" key="1">
    <source>
        <dbReference type="ARBA" id="ARBA00001966"/>
    </source>
</evidence>
<evidence type="ECO:0000256" key="5">
    <source>
        <dbReference type="ARBA" id="ARBA00022485"/>
    </source>
</evidence>
<evidence type="ECO:0000259" key="13">
    <source>
        <dbReference type="PROSITE" id="PS51379"/>
    </source>
</evidence>
<accession>A0A1I5I2T6</accession>
<keyword evidence="10 12" id="KW-0411">Iron-sulfur</keyword>
<dbReference type="Pfam" id="PF00037">
    <property type="entry name" value="Fer4"/>
    <property type="match status" value="1"/>
</dbReference>
<dbReference type="PANTHER" id="PTHR42859:SF2">
    <property type="entry name" value="FERREDOXIN"/>
    <property type="match status" value="1"/>
</dbReference>
<evidence type="ECO:0000256" key="7">
    <source>
        <dbReference type="ARBA" id="ARBA00022737"/>
    </source>
</evidence>
<comment type="cofactor">
    <cofactor evidence="12">
        <name>[3Fe-4S] cluster</name>
        <dbReference type="ChEBI" id="CHEBI:21137"/>
    </cofactor>
    <text evidence="12">Binds 1 [3Fe-4S] cluster.</text>
</comment>
<dbReference type="PRINTS" id="PR00354">
    <property type="entry name" value="7FE8SFRDOXIN"/>
</dbReference>
<evidence type="ECO:0000256" key="3">
    <source>
        <dbReference type="ARBA" id="ARBA00013529"/>
    </source>
</evidence>
<dbReference type="EMBL" id="FOUY01000083">
    <property type="protein sequence ID" value="SFO54426.1"/>
    <property type="molecule type" value="Genomic_DNA"/>
</dbReference>
<dbReference type="STRING" id="260086.SAMN05216207_10839"/>
<keyword evidence="9 12" id="KW-0408">Iron</keyword>
<keyword evidence="15" id="KW-1185">Reference proteome</keyword>
<evidence type="ECO:0000313" key="15">
    <source>
        <dbReference type="Proteomes" id="UP000199614"/>
    </source>
</evidence>
<dbReference type="PROSITE" id="PS51379">
    <property type="entry name" value="4FE4S_FER_2"/>
    <property type="match status" value="1"/>
</dbReference>
<comment type="cofactor">
    <cofactor evidence="1 12">
        <name>[4Fe-4S] cluster</name>
        <dbReference type="ChEBI" id="CHEBI:49883"/>
    </cofactor>
</comment>
<evidence type="ECO:0000256" key="11">
    <source>
        <dbReference type="ARBA" id="ARBA00023291"/>
    </source>
</evidence>
<keyword evidence="6 12" id="KW-0479">Metal-binding</keyword>
<dbReference type="RefSeq" id="WP_093356851.1">
    <property type="nucleotide sequence ID" value="NZ_FOUY01000083.1"/>
</dbReference>
<reference evidence="14 15" key="1">
    <citation type="submission" date="2016-10" db="EMBL/GenBank/DDBJ databases">
        <authorList>
            <person name="de Groot N.N."/>
        </authorList>
    </citation>
    <scope>NUCLEOTIDE SEQUENCE [LARGE SCALE GENOMIC DNA]</scope>
    <source>
        <strain evidence="14 15">CGMCC 4.1877</strain>
    </source>
</reference>
<protein>
    <recommendedName>
        <fullName evidence="3 12">Ferredoxin</fullName>
    </recommendedName>
</protein>
<sequence>MAFVIGAPCVDVKDKSCIEECPVDCIYEGDRMMYIHPDECIDCAACEPVCPVEAITSAQKAGDAHKPFQESARAMFAELGSPGGSFNVDGILSDTEFVAGFAKTDD</sequence>
<dbReference type="NCBIfam" id="NF045480">
    <property type="entry name" value="FdxA_Actino"/>
    <property type="match status" value="1"/>
</dbReference>
<organism evidence="14 15">
    <name type="scientific">Pseudonocardia ammonioxydans</name>
    <dbReference type="NCBI Taxonomy" id="260086"/>
    <lineage>
        <taxon>Bacteria</taxon>
        <taxon>Bacillati</taxon>
        <taxon>Actinomycetota</taxon>
        <taxon>Actinomycetes</taxon>
        <taxon>Pseudonocardiales</taxon>
        <taxon>Pseudonocardiaceae</taxon>
        <taxon>Pseudonocardia</taxon>
    </lineage>
</organism>
<dbReference type="InterPro" id="IPR000813">
    <property type="entry name" value="7Fe_ferredoxin"/>
</dbReference>
<gene>
    <name evidence="14" type="ORF">SAMN05216207_10839</name>
</gene>
<keyword evidence="4 12" id="KW-0813">Transport</keyword>
<dbReference type="Proteomes" id="UP000199614">
    <property type="component" value="Unassembled WGS sequence"/>
</dbReference>
<dbReference type="PANTHER" id="PTHR42859">
    <property type="entry name" value="OXIDOREDUCTASE"/>
    <property type="match status" value="1"/>
</dbReference>
<evidence type="ECO:0000256" key="6">
    <source>
        <dbReference type="ARBA" id="ARBA00022723"/>
    </source>
</evidence>